<name>A0A1H5RKT9_XYLRU</name>
<gene>
    <name evidence="1" type="ORF">SAMN05216354_0155</name>
</gene>
<proteinExistence type="predicted"/>
<organism evidence="1 2">
    <name type="scientific">Xylanibacter ruminicola</name>
    <name type="common">Prevotella ruminicola</name>
    <dbReference type="NCBI Taxonomy" id="839"/>
    <lineage>
        <taxon>Bacteria</taxon>
        <taxon>Pseudomonadati</taxon>
        <taxon>Bacteroidota</taxon>
        <taxon>Bacteroidia</taxon>
        <taxon>Bacteroidales</taxon>
        <taxon>Prevotellaceae</taxon>
        <taxon>Xylanibacter</taxon>
    </lineage>
</organism>
<dbReference type="AlphaFoldDB" id="A0A1H5RKT9"/>
<dbReference type="Proteomes" id="UP000236735">
    <property type="component" value="Unassembled WGS sequence"/>
</dbReference>
<evidence type="ECO:0000313" key="1">
    <source>
        <dbReference type="EMBL" id="SEF38959.1"/>
    </source>
</evidence>
<accession>A0A1H5RKT9</accession>
<dbReference type="EMBL" id="FNUV01000001">
    <property type="protein sequence ID" value="SEF38959.1"/>
    <property type="molecule type" value="Genomic_DNA"/>
</dbReference>
<evidence type="ECO:0000313" key="2">
    <source>
        <dbReference type="Proteomes" id="UP000236735"/>
    </source>
</evidence>
<sequence>MRERLRHQFNQCSQLHKLLVLFTLLTLPYSVWGQDSYGISVAGTAVTSANAGAITGAGITGTVTYDANTQTLTLNGANIEISTNDAIIASITAPLKVNLIGGNVISCGNHFAFNITNGLIFQSNTGTSPGQLTITSTYDISTTNFYDIPGGGANVTYENSLVATKTGTNTLIISVPVNYGITVAGTAITSTNASDVLDGTVNDGKVSYDAEHNILTLNGVNLDGPIATDIDNLIIELKGENKINADANNAIKRISSNETLNLTIRPASTDPLGSINLVNSASASPNIPLIDGVNLSLGRTLFVYPSLNNASTHNSYITSLLVGSQMVTQTGDVFSSHSKVSFNNASNTNVLTISSVTDELSCKIISGLSNLTINFNGINTIEKGDTATVIMSTNSNSVLTFTKATNESSLTINNTGGHSIIHGFKSITYGDGIYQATPVPTTYINTPNNGLMSALNNTTPINSLSLIPTPTYQLWVAGTQATSTTTSGTGWSYDNDNKKLTLNGGDSGNTITGQIISGLGDLTIHITGQNTLKATGSEANLIKSTNNGVLSFETDATTGNYLYFEDSAGDSFGDNPIDGFTSVAYEAGLGYYSQFSQIIETLFIDYDNNTYKLHSSNATNIVGDGKVSFSYDPTNGSVLTLNNANIEVIEWETDENLTIALNGTCSINNTGHTYAINYYGDLKIVKASGATSAELSASTNGYNPIETSGLTLGSGLYLKPISSSSTTITDNPEFVLYNGYAMTNGQTIQQAAGSLVYTESASEKRLTFTNFQDAFGDGNNQVNAIETGVAGLKVVLVGDNKITCNDPNTYAFKGIRTDASIKFVKGDDGCKLTMDGNNSSNSFSFGEGKVTYDKLVYSDVNERIICEPTPPTMSSNDQEKVVMQKDYTDGDIYYTITYADGKTTDVAKTKYTAEFAMAAPGTVEAWVEANDATTAKIKGKYFGYQDAPIILNPGETKTPVLIPAIEGGDNISYASTTSADPSIATFDGGVITAVSSGNVNLTTSLTATGASVTTVILNYNNQFNTLVKVSTDISGYFQGQNQYGTYYNATDNYTIPAGMEAYVITGVSGNQVVLKSLSVLPKETPLLLFKGTATTFNCVTTDETDDTSGNLLEHAQGETNADNKKYYVLYNDEFVKATGLITMDHNYLDLSSVNPSRGMYSIGDGSTGIRDLRIENEGLREEWYDMQGRRIDKPTQPGLYIKNGKKVVINNK</sequence>
<reference evidence="1 2" key="1">
    <citation type="submission" date="2016-10" db="EMBL/GenBank/DDBJ databases">
        <authorList>
            <person name="de Groot N.N."/>
        </authorList>
    </citation>
    <scope>NUCLEOTIDE SEQUENCE [LARGE SCALE GENOMIC DNA]</scope>
    <source>
        <strain evidence="1 2">AR32</strain>
    </source>
</reference>
<protein>
    <submittedName>
        <fullName evidence="1">Uncharacterized protein</fullName>
    </submittedName>
</protein>